<dbReference type="AlphaFoldDB" id="A0A256FTN1"/>
<protein>
    <submittedName>
        <fullName evidence="2">ROS/MUCR transcriptional regulator family protein</fullName>
    </submittedName>
</protein>
<dbReference type="InterPro" id="IPR041920">
    <property type="entry name" value="ROS/MUCR_sf"/>
</dbReference>
<accession>A0A256FTN1</accession>
<dbReference type="Pfam" id="PF05443">
    <property type="entry name" value="ROS_MUCR"/>
    <property type="match status" value="1"/>
</dbReference>
<keyword evidence="3" id="KW-1185">Reference proteome</keyword>
<evidence type="ECO:0000256" key="1">
    <source>
        <dbReference type="ARBA" id="ARBA00007031"/>
    </source>
</evidence>
<evidence type="ECO:0000313" key="2">
    <source>
        <dbReference type="EMBL" id="OYR18235.1"/>
    </source>
</evidence>
<name>A0A256FTN1_9HYPH</name>
<dbReference type="GO" id="GO:0006355">
    <property type="term" value="P:regulation of DNA-templated transcription"/>
    <property type="evidence" value="ECO:0007669"/>
    <property type="project" value="InterPro"/>
</dbReference>
<organism evidence="2 3">
    <name type="scientific">Brucella thiophenivorans</name>
    <dbReference type="NCBI Taxonomy" id="571255"/>
    <lineage>
        <taxon>Bacteria</taxon>
        <taxon>Pseudomonadati</taxon>
        <taxon>Pseudomonadota</taxon>
        <taxon>Alphaproteobacteria</taxon>
        <taxon>Hyphomicrobiales</taxon>
        <taxon>Brucellaceae</taxon>
        <taxon>Brucella/Ochrobactrum group</taxon>
        <taxon>Brucella</taxon>
    </lineage>
</organism>
<gene>
    <name evidence="2" type="ORF">CEV31_4247</name>
</gene>
<proteinExistence type="inferred from homology"/>
<dbReference type="RefSeq" id="WP_235818090.1">
    <property type="nucleotide sequence ID" value="NZ_JBHEEK010000015.1"/>
</dbReference>
<evidence type="ECO:0000313" key="3">
    <source>
        <dbReference type="Proteomes" id="UP000215590"/>
    </source>
</evidence>
<dbReference type="Gene3D" id="1.10.10.1550">
    <property type="entry name" value="ROS/MUCR transcriptional regulator protein"/>
    <property type="match status" value="1"/>
</dbReference>
<sequence>MARKPIQAMEGSTFVSIANEITFGALEAGEINRVQAQQIFNRIRTVLEGNANSQYAPLRDTNDPAVPIDESVFPDHIICLEDGRSFRSLKRHLGETYGITEAEYRNRWKLPRDYPMVCEELSLKRKKNAKRQGLGKLD</sequence>
<comment type="similarity">
    <text evidence="1">Belongs to the ros/MucR family.</text>
</comment>
<dbReference type="EMBL" id="NNRJ01000027">
    <property type="protein sequence ID" value="OYR18235.1"/>
    <property type="molecule type" value="Genomic_DNA"/>
</dbReference>
<dbReference type="InterPro" id="IPR008807">
    <property type="entry name" value="ROS_MUCR"/>
</dbReference>
<dbReference type="Proteomes" id="UP000215590">
    <property type="component" value="Unassembled WGS sequence"/>
</dbReference>
<dbReference type="GO" id="GO:0008270">
    <property type="term" value="F:zinc ion binding"/>
    <property type="evidence" value="ECO:0007669"/>
    <property type="project" value="InterPro"/>
</dbReference>
<reference evidence="2 3" key="1">
    <citation type="submission" date="2017-07" db="EMBL/GenBank/DDBJ databases">
        <title>Phylogenetic study on the rhizospheric bacterium Ochrobactrum sp. A44.</title>
        <authorList>
            <person name="Krzyzanowska D.M."/>
            <person name="Ossowicki A."/>
            <person name="Rajewska M."/>
            <person name="Maciag T."/>
            <person name="Kaczynski Z."/>
            <person name="Czerwicka M."/>
            <person name="Jafra S."/>
        </authorList>
    </citation>
    <scope>NUCLEOTIDE SEQUENCE [LARGE SCALE GENOMIC DNA]</scope>
    <source>
        <strain evidence="2 3">DSM 7216</strain>
    </source>
</reference>
<dbReference type="GO" id="GO:0003677">
    <property type="term" value="F:DNA binding"/>
    <property type="evidence" value="ECO:0007669"/>
    <property type="project" value="InterPro"/>
</dbReference>
<comment type="caution">
    <text evidence="2">The sequence shown here is derived from an EMBL/GenBank/DDBJ whole genome shotgun (WGS) entry which is preliminary data.</text>
</comment>